<protein>
    <submittedName>
        <fullName evidence="2">Uncharacterized protein</fullName>
    </submittedName>
</protein>
<organism evidence="2 3">
    <name type="scientific">Silvanigrella aquatica</name>
    <dbReference type="NCBI Taxonomy" id="1915309"/>
    <lineage>
        <taxon>Bacteria</taxon>
        <taxon>Pseudomonadati</taxon>
        <taxon>Bdellovibrionota</taxon>
        <taxon>Oligoflexia</taxon>
        <taxon>Silvanigrellales</taxon>
        <taxon>Silvanigrellaceae</taxon>
        <taxon>Silvanigrella</taxon>
    </lineage>
</organism>
<keyword evidence="3" id="KW-1185">Reference proteome</keyword>
<name>A0A1L4D027_9BACT</name>
<evidence type="ECO:0000256" key="1">
    <source>
        <dbReference type="SAM" id="Phobius"/>
    </source>
</evidence>
<dbReference type="KEGG" id="saqi:AXG55_06430"/>
<dbReference type="STRING" id="1915309.AXG55_06430"/>
<evidence type="ECO:0000313" key="2">
    <source>
        <dbReference type="EMBL" id="APJ03562.1"/>
    </source>
</evidence>
<proteinExistence type="predicted"/>
<dbReference type="OrthoDB" id="5287597at2"/>
<dbReference type="AlphaFoldDB" id="A0A1L4D027"/>
<keyword evidence="1" id="KW-0472">Membrane</keyword>
<feature type="transmembrane region" description="Helical" evidence="1">
    <location>
        <begin position="6"/>
        <end position="23"/>
    </location>
</feature>
<evidence type="ECO:0000313" key="3">
    <source>
        <dbReference type="Proteomes" id="UP000184731"/>
    </source>
</evidence>
<dbReference type="EMBL" id="CP017834">
    <property type="protein sequence ID" value="APJ03562.1"/>
    <property type="molecule type" value="Genomic_DNA"/>
</dbReference>
<feature type="transmembrane region" description="Helical" evidence="1">
    <location>
        <begin position="54"/>
        <end position="72"/>
    </location>
</feature>
<sequence length="872" mass="99881">MFLIFISCLVSLLTITILFFQVINMKQRKIPSWFFGKENKNSVKNKLSITKPPIIPIILIILITIAFSISYYPQKNAKESLPINKSALIWVDPSLQAKLSRLENKFSASKEAEKIIDLGYKNFGLKSSFIIQNGKPKINYELISLNSKKEIVEYFENQSSEPPSPFVQSIIPEDVSKILNNNENFNNKKNTLIVFSDGYIDSLQGLYALKKFFDNSILIKSPPYIENYKIQKEIIPTDLYSLWGEGKNSRSSFSIFDTHKSRIPEEARPHFFIKSYLANEEQIHILKSMDIKKSLPLFIGCTNRYPSPIELDSFSNLRTLVVFFGNDFIEKNCEKDSNELAENKSVWKYRNSTVWVVPINDQILSSMNDGLSFWIPEGFDSNYDTLVYTAGSNASLELNEENHAKKVPVQLDSGSYPLPLYLIPPPPGAELGVTFPDDSRVYKGIFKPFYNAADGTILAWKASSLPFFYLRTTTSTPNGELGRSRAWTHFWFEAANNLKQSNLSFIKIDLDDATKLNDKLEEAEINGQDKFLSLLDLNSLDFIEAKYFTMGLYKLEKKNRWVLFSSSRNEKNNVYVNTDEFNQAFYSNLFNNNVQNDKHISESLLPILSAILGSILLLFLWRKKNINSIALLLILVLFGTKKSYAQNTLDKFNFPFLSNNKNSNSSFEQENTPFRIAWCAKDIPEYTEKKYNELRTLLKRRGTIVLPNKLKANSCRPGEAEIWWTDNPSYLTAKNVQGHLSNGGVFILEGNNNVPINLLSLSDQGLGIDWESPKKRGMFYRSFYLLQSIDGCLTESTKILVLKKKINAQSPFGIVTHARFISQGEDCYKTNHDYKARSFVNIMYAFLTTDYKEDQLQLPEILNRIRNLGLEP</sequence>
<dbReference type="RefSeq" id="WP_148697300.1">
    <property type="nucleotide sequence ID" value="NZ_CP017834.1"/>
</dbReference>
<accession>A0A1L4D027</accession>
<keyword evidence="1" id="KW-0812">Transmembrane</keyword>
<reference evidence="2 3" key="1">
    <citation type="submission" date="2016-10" db="EMBL/GenBank/DDBJ databases">
        <title>Silvanigrella aquatica sp. nov., isolated from a freshwater lake located in the Black Forest, Germany, description of Silvanigrellaceae fam. nov., Silvanigrellales ord. nov., reclassification of the order Bdellovibrionales in the class Oligoflexia, reclassification of the families Bacteriovoracaceae and Halobacteriovoraceae in the new order Bacteriovoracales ord. nov., and reclassification of the family Pseudobacteriovoracaceae in the order Oligoflexiales.</title>
        <authorList>
            <person name="Hahn M.W."/>
            <person name="Schmidt J."/>
            <person name="Koll U."/>
            <person name="Rohde M."/>
            <person name="Verbag S."/>
            <person name="Pitt A."/>
            <person name="Nakai R."/>
            <person name="Naganuma T."/>
            <person name="Lang E."/>
        </authorList>
    </citation>
    <scope>NUCLEOTIDE SEQUENCE [LARGE SCALE GENOMIC DNA]</scope>
    <source>
        <strain evidence="2 3">MWH-Nonnen-W8red</strain>
    </source>
</reference>
<keyword evidence="1" id="KW-1133">Transmembrane helix</keyword>
<dbReference type="Proteomes" id="UP000184731">
    <property type="component" value="Chromosome"/>
</dbReference>
<gene>
    <name evidence="2" type="ORF">AXG55_06430</name>
</gene>